<dbReference type="PRINTS" id="PR01046">
    <property type="entry name" value="TRNASYNTHPRO"/>
</dbReference>
<gene>
    <name evidence="11" type="ORF">PSTG_15869</name>
</gene>
<dbReference type="InterPro" id="IPR006195">
    <property type="entry name" value="aa-tRNA-synth_II"/>
</dbReference>
<comment type="caution">
    <text evidence="11">The sequence shown here is derived from an EMBL/GenBank/DDBJ whole genome shotgun (WGS) entry which is preliminary data.</text>
</comment>
<dbReference type="InterPro" id="IPR045864">
    <property type="entry name" value="aa-tRNA-synth_II/BPL/LPL"/>
</dbReference>
<keyword evidence="3" id="KW-0436">Ligase</keyword>
<evidence type="ECO:0000256" key="1">
    <source>
        <dbReference type="ARBA" id="ARBA00008226"/>
    </source>
</evidence>
<dbReference type="SUPFAM" id="SSF55681">
    <property type="entry name" value="Class II aaRS and biotin synthetases"/>
    <property type="match status" value="1"/>
</dbReference>
<evidence type="ECO:0000256" key="4">
    <source>
        <dbReference type="ARBA" id="ARBA00022741"/>
    </source>
</evidence>
<feature type="domain" description="Aminoacyl-transfer RNA synthetases class-II family profile" evidence="10">
    <location>
        <begin position="67"/>
        <end position="497"/>
    </location>
</feature>
<accession>A0A0L0UUK0</accession>
<evidence type="ECO:0000256" key="6">
    <source>
        <dbReference type="ARBA" id="ARBA00022917"/>
    </source>
</evidence>
<comment type="similarity">
    <text evidence="1">Belongs to the class-II aminoacyl-tRNA synthetase family.</text>
</comment>
<dbReference type="Gene3D" id="3.30.930.10">
    <property type="entry name" value="Bira Bifunctional Protein, Domain 2"/>
    <property type="match status" value="2"/>
</dbReference>
<dbReference type="Gene3D" id="3.40.50.800">
    <property type="entry name" value="Anticodon-binding domain"/>
    <property type="match status" value="1"/>
</dbReference>
<dbReference type="OrthoDB" id="10267474at2759"/>
<keyword evidence="6" id="KW-0648">Protein biosynthesis</keyword>
<dbReference type="GO" id="GO:0004827">
    <property type="term" value="F:proline-tRNA ligase activity"/>
    <property type="evidence" value="ECO:0007669"/>
    <property type="project" value="UniProtKB-EC"/>
</dbReference>
<dbReference type="Pfam" id="PF03129">
    <property type="entry name" value="HGTP_anticodon"/>
    <property type="match status" value="1"/>
</dbReference>
<dbReference type="SUPFAM" id="SSF52954">
    <property type="entry name" value="Class II aaRS ABD-related"/>
    <property type="match status" value="1"/>
</dbReference>
<dbReference type="AlphaFoldDB" id="A0A0L0UUK0"/>
<dbReference type="GO" id="GO:0006433">
    <property type="term" value="P:prolyl-tRNA aminoacylation"/>
    <property type="evidence" value="ECO:0007669"/>
    <property type="project" value="InterPro"/>
</dbReference>
<dbReference type="PANTHER" id="PTHR42753">
    <property type="entry name" value="MITOCHONDRIAL RIBOSOME PROTEIN L39/PROLYL-TRNA LIGASE FAMILY MEMBER"/>
    <property type="match status" value="1"/>
</dbReference>
<dbReference type="PROSITE" id="PS50862">
    <property type="entry name" value="AA_TRNA_LIGASE_II"/>
    <property type="match status" value="1"/>
</dbReference>
<keyword evidence="12" id="KW-1185">Reference proteome</keyword>
<dbReference type="Proteomes" id="UP000054564">
    <property type="component" value="Unassembled WGS sequence"/>
</dbReference>
<dbReference type="GO" id="GO:0005524">
    <property type="term" value="F:ATP binding"/>
    <property type="evidence" value="ECO:0007669"/>
    <property type="project" value="UniProtKB-KW"/>
</dbReference>
<dbReference type="InterPro" id="IPR036621">
    <property type="entry name" value="Anticodon-bd_dom_sf"/>
</dbReference>
<dbReference type="EMBL" id="AJIL01000241">
    <property type="protein sequence ID" value="KNE90717.1"/>
    <property type="molecule type" value="Genomic_DNA"/>
</dbReference>
<name>A0A0L0UUK0_9BASI</name>
<dbReference type="PANTHER" id="PTHR42753:SF2">
    <property type="entry name" value="PROLINE--TRNA LIGASE"/>
    <property type="match status" value="1"/>
</dbReference>
<evidence type="ECO:0000256" key="3">
    <source>
        <dbReference type="ARBA" id="ARBA00022598"/>
    </source>
</evidence>
<proteinExistence type="inferred from homology"/>
<dbReference type="InterPro" id="IPR050062">
    <property type="entry name" value="Pro-tRNA_synthetase"/>
</dbReference>
<evidence type="ECO:0000256" key="2">
    <source>
        <dbReference type="ARBA" id="ARBA00012831"/>
    </source>
</evidence>
<organism evidence="11 12">
    <name type="scientific">Puccinia striiformis f. sp. tritici PST-78</name>
    <dbReference type="NCBI Taxonomy" id="1165861"/>
    <lineage>
        <taxon>Eukaryota</taxon>
        <taxon>Fungi</taxon>
        <taxon>Dikarya</taxon>
        <taxon>Basidiomycota</taxon>
        <taxon>Pucciniomycotina</taxon>
        <taxon>Pucciniomycetes</taxon>
        <taxon>Pucciniales</taxon>
        <taxon>Pucciniaceae</taxon>
        <taxon>Puccinia</taxon>
    </lineage>
</organism>
<evidence type="ECO:0000256" key="8">
    <source>
        <dbReference type="ARBA" id="ARBA00029731"/>
    </source>
</evidence>
<dbReference type="InterPro" id="IPR002316">
    <property type="entry name" value="Pro-tRNA-ligase_IIa"/>
</dbReference>
<evidence type="ECO:0000259" key="10">
    <source>
        <dbReference type="PROSITE" id="PS50862"/>
    </source>
</evidence>
<dbReference type="InterPro" id="IPR004154">
    <property type="entry name" value="Anticodon-bd"/>
</dbReference>
<keyword evidence="4" id="KW-0547">Nucleotide-binding</keyword>
<evidence type="ECO:0000256" key="9">
    <source>
        <dbReference type="ARBA" id="ARBA00047671"/>
    </source>
</evidence>
<dbReference type="InterPro" id="IPR002314">
    <property type="entry name" value="aa-tRNA-synt_IIb"/>
</dbReference>
<keyword evidence="7" id="KW-0030">Aminoacyl-tRNA synthetase</keyword>
<sequence length="644" mass="71998">MIRTARGTRWFSSTIQRNKPANYQSKRYSPTIKLDQNARKDAEGEDSLLVRAGFVRQSSSGIWSFLPNGLRVLQKIQIIIEKQMDRINASQISMPLLQSQRLWERSGRWNQAGAELFRLKDRKGSSLLLSPTHEEEVTNLVKMDTQSGKQLPIKLYHIGRKFRDEARPRAGLLRSREFIMKDLYTFDIDPTSAIDSYKEVQQAYRRIFETIGIPFTVAQADSGAIGGATSHEYHYKSTSGEDSLIHCTKCTYTANQELARSTLSPRIINPDQTQVRFFSSPKTREFIAIVLPRTHHIHPLKLSKVYSDLQPIIFTPTTTTTTTTTTTPATTTTTDDNLGDGDCFPKFDEDWDRMKVLVDQSCVAIDLEEIFDRIIYQFRQDFPPPSSKLIEAESRLELSPLSIWPSLPIYSVHDLRMVSLDGKSGQQSFEELCPDCNSPLDSSSAIEVGHTFYLGTKYSEALGLKVMGADPRTSKPVEKAVEMGCFGIGISRLVGAIGLASRASEEKGGGLRWPISVAPFKVCIVIPGGPDSLIYLDIANRLVTLLEENNTVEMKDDVLIDDRDQRIGWKLADAELVGYPILIILGNRWRTHQTIEIRNLLSASVVSISIPPNPSAPSETDGLDLGPAVLHILSEIEKLTPPVS</sequence>
<reference evidence="12" key="1">
    <citation type="submission" date="2014-03" db="EMBL/GenBank/DDBJ databases">
        <title>The Genome Sequence of Puccinia striiformis f. sp. tritici PST-78.</title>
        <authorList>
            <consortium name="The Broad Institute Genome Sequencing Platform"/>
            <person name="Cuomo C."/>
            <person name="Hulbert S."/>
            <person name="Chen X."/>
            <person name="Walker B."/>
            <person name="Young S.K."/>
            <person name="Zeng Q."/>
            <person name="Gargeya S."/>
            <person name="Fitzgerald M."/>
            <person name="Haas B."/>
            <person name="Abouelleil A."/>
            <person name="Alvarado L."/>
            <person name="Arachchi H.M."/>
            <person name="Berlin A.M."/>
            <person name="Chapman S.B."/>
            <person name="Goldberg J."/>
            <person name="Griggs A."/>
            <person name="Gujja S."/>
            <person name="Hansen M."/>
            <person name="Howarth C."/>
            <person name="Imamovic A."/>
            <person name="Larimer J."/>
            <person name="McCowan C."/>
            <person name="Montmayeur A."/>
            <person name="Murphy C."/>
            <person name="Neiman D."/>
            <person name="Pearson M."/>
            <person name="Priest M."/>
            <person name="Roberts A."/>
            <person name="Saif S."/>
            <person name="Shea T."/>
            <person name="Sisk P."/>
            <person name="Sykes S."/>
            <person name="Wortman J."/>
            <person name="Nusbaum C."/>
            <person name="Birren B."/>
        </authorList>
    </citation>
    <scope>NUCLEOTIDE SEQUENCE [LARGE SCALE GENOMIC DNA]</scope>
    <source>
        <strain evidence="12">race PST-78</strain>
    </source>
</reference>
<evidence type="ECO:0000256" key="7">
    <source>
        <dbReference type="ARBA" id="ARBA00023146"/>
    </source>
</evidence>
<dbReference type="Pfam" id="PF00587">
    <property type="entry name" value="tRNA-synt_2b"/>
    <property type="match status" value="1"/>
</dbReference>
<dbReference type="STRING" id="1165861.A0A0L0UUK0"/>
<comment type="catalytic activity">
    <reaction evidence="9">
        <text>tRNA(Pro) + L-proline + ATP = L-prolyl-tRNA(Pro) + AMP + diphosphate</text>
        <dbReference type="Rhea" id="RHEA:14305"/>
        <dbReference type="Rhea" id="RHEA-COMP:9700"/>
        <dbReference type="Rhea" id="RHEA-COMP:9702"/>
        <dbReference type="ChEBI" id="CHEBI:30616"/>
        <dbReference type="ChEBI" id="CHEBI:33019"/>
        <dbReference type="ChEBI" id="CHEBI:60039"/>
        <dbReference type="ChEBI" id="CHEBI:78442"/>
        <dbReference type="ChEBI" id="CHEBI:78532"/>
        <dbReference type="ChEBI" id="CHEBI:456215"/>
        <dbReference type="EC" id="6.1.1.15"/>
    </reaction>
</comment>
<protein>
    <recommendedName>
        <fullName evidence="2">proline--tRNA ligase</fullName>
        <ecNumber evidence="2">6.1.1.15</ecNumber>
    </recommendedName>
    <alternativeName>
        <fullName evidence="8">Prolyl-tRNA synthetase</fullName>
    </alternativeName>
</protein>
<evidence type="ECO:0000256" key="5">
    <source>
        <dbReference type="ARBA" id="ARBA00022840"/>
    </source>
</evidence>
<evidence type="ECO:0000313" key="11">
    <source>
        <dbReference type="EMBL" id="KNE90717.1"/>
    </source>
</evidence>
<dbReference type="EC" id="6.1.1.15" evidence="2"/>
<dbReference type="GO" id="GO:0005739">
    <property type="term" value="C:mitochondrion"/>
    <property type="evidence" value="ECO:0007669"/>
    <property type="project" value="TreeGrafter"/>
</dbReference>
<evidence type="ECO:0000313" key="12">
    <source>
        <dbReference type="Proteomes" id="UP000054564"/>
    </source>
</evidence>
<keyword evidence="5" id="KW-0067">ATP-binding</keyword>